<dbReference type="Pfam" id="PF06249">
    <property type="entry name" value="EutQ"/>
    <property type="match status" value="1"/>
</dbReference>
<dbReference type="CDD" id="cd02228">
    <property type="entry name" value="cupin_EutQ"/>
    <property type="match status" value="1"/>
</dbReference>
<keyword evidence="2" id="KW-1185">Reference proteome</keyword>
<proteinExistence type="predicted"/>
<evidence type="ECO:0000313" key="1">
    <source>
        <dbReference type="EMBL" id="SET63472.1"/>
    </source>
</evidence>
<protein>
    <submittedName>
        <fullName evidence="1">Ethanolamine utilization protein EutQ</fullName>
    </submittedName>
</protein>
<dbReference type="InterPro" id="IPR014710">
    <property type="entry name" value="RmlC-like_jellyroll"/>
</dbReference>
<sequence>MNIDRSEIEKLVRSIIMEEYSSRLNDSSKRHVDSSGVMSISLPLFSVSEEDRLDTGNPNHKVYTKDLVSLSESPRLGCGLMVMENTTFDWTLGYDEIDYIVEGTLTIIIDGRRVTANAGELILIPSGSKIQFSVEGKARFIYVTYPADWQNKVV</sequence>
<dbReference type="EMBL" id="LT630003">
    <property type="protein sequence ID" value="SET63472.1"/>
    <property type="molecule type" value="Genomic_DNA"/>
</dbReference>
<gene>
    <name evidence="1" type="ORF">SAMN02745906_0801</name>
</gene>
<dbReference type="InterPro" id="IPR011051">
    <property type="entry name" value="RmlC_Cupin_sf"/>
</dbReference>
<dbReference type="Gene3D" id="2.60.120.10">
    <property type="entry name" value="Jelly Rolls"/>
    <property type="match status" value="1"/>
</dbReference>
<accession>A0ABY1C483</accession>
<dbReference type="InterPro" id="IPR010424">
    <property type="entry name" value="EutQ"/>
</dbReference>
<dbReference type="SUPFAM" id="SSF51182">
    <property type="entry name" value="RmlC-like cupins"/>
    <property type="match status" value="1"/>
</dbReference>
<reference evidence="1 2" key="1">
    <citation type="submission" date="2016-10" db="EMBL/GenBank/DDBJ databases">
        <authorList>
            <person name="Varghese N."/>
            <person name="Submissions S."/>
        </authorList>
    </citation>
    <scope>NUCLEOTIDE SEQUENCE [LARGE SCALE GENOMIC DNA]</scope>
    <source>
        <strain evidence="1 2">ATCC 19403</strain>
    </source>
</reference>
<dbReference type="PANTHER" id="PTHR36169">
    <property type="entry name" value="ETHANOLAMINE UTILIZATION PROTEIN EUTQ"/>
    <property type="match status" value="1"/>
</dbReference>
<organism evidence="1 2">
    <name type="scientific">Lacrimispora sphenoides JCM 1415</name>
    <dbReference type="NCBI Taxonomy" id="1297793"/>
    <lineage>
        <taxon>Bacteria</taxon>
        <taxon>Bacillati</taxon>
        <taxon>Bacillota</taxon>
        <taxon>Clostridia</taxon>
        <taxon>Lachnospirales</taxon>
        <taxon>Lachnospiraceae</taxon>
        <taxon>Lacrimispora</taxon>
    </lineage>
</organism>
<evidence type="ECO:0000313" key="2">
    <source>
        <dbReference type="Proteomes" id="UP000198970"/>
    </source>
</evidence>
<dbReference type="RefSeq" id="WP_330387612.1">
    <property type="nucleotide sequence ID" value="NZ_LT630003.1"/>
</dbReference>
<dbReference type="PANTHER" id="PTHR36169:SF1">
    <property type="entry name" value="ACETATE KINASE EUTQ"/>
    <property type="match status" value="1"/>
</dbReference>
<name>A0ABY1C483_9FIRM</name>
<dbReference type="Proteomes" id="UP000198970">
    <property type="component" value="Chromosome I"/>
</dbReference>